<dbReference type="HOGENOM" id="CLU_631864_0_0_1"/>
<dbReference type="EMBL" id="KN837354">
    <property type="protein sequence ID" value="KIJ26858.1"/>
    <property type="molecule type" value="Genomic_DNA"/>
</dbReference>
<comment type="similarity">
    <text evidence="1">Belongs to the peptidase C48 family.</text>
</comment>
<evidence type="ECO:0000313" key="5">
    <source>
        <dbReference type="EMBL" id="KIJ26858.1"/>
    </source>
</evidence>
<feature type="domain" description="Ubiquitin-like protease family profile" evidence="4">
    <location>
        <begin position="272"/>
        <end position="382"/>
    </location>
</feature>
<evidence type="ECO:0000256" key="3">
    <source>
        <dbReference type="ARBA" id="ARBA00022801"/>
    </source>
</evidence>
<organism evidence="5 6">
    <name type="scientific">Sphaerobolus stellatus (strain SS14)</name>
    <dbReference type="NCBI Taxonomy" id="990650"/>
    <lineage>
        <taxon>Eukaryota</taxon>
        <taxon>Fungi</taxon>
        <taxon>Dikarya</taxon>
        <taxon>Basidiomycota</taxon>
        <taxon>Agaricomycotina</taxon>
        <taxon>Agaricomycetes</taxon>
        <taxon>Phallomycetidae</taxon>
        <taxon>Geastrales</taxon>
        <taxon>Sphaerobolaceae</taxon>
        <taxon>Sphaerobolus</taxon>
    </lineage>
</organism>
<evidence type="ECO:0000256" key="2">
    <source>
        <dbReference type="ARBA" id="ARBA00022670"/>
    </source>
</evidence>
<evidence type="ECO:0000259" key="4">
    <source>
        <dbReference type="Pfam" id="PF02902"/>
    </source>
</evidence>
<evidence type="ECO:0000313" key="6">
    <source>
        <dbReference type="Proteomes" id="UP000054279"/>
    </source>
</evidence>
<dbReference type="SUPFAM" id="SSF54001">
    <property type="entry name" value="Cysteine proteinases"/>
    <property type="match status" value="1"/>
</dbReference>
<dbReference type="OrthoDB" id="2976051at2759"/>
<gene>
    <name evidence="5" type="ORF">M422DRAFT_55331</name>
</gene>
<dbReference type="AlphaFoldDB" id="A0A0C9TCF7"/>
<protein>
    <recommendedName>
        <fullName evidence="4">Ubiquitin-like protease family profile domain-containing protein</fullName>
    </recommendedName>
</protein>
<dbReference type="GO" id="GO:0019783">
    <property type="term" value="F:ubiquitin-like protein peptidase activity"/>
    <property type="evidence" value="ECO:0007669"/>
    <property type="project" value="UniProtKB-ARBA"/>
</dbReference>
<sequence>MRDLKQHKKAPARAQLPPLLKSQKLFRLDVDDDIWNDDGLGDDDDESPPRWLADQDVRDGIVALLVKDWGLEEMERIKAEEVNTMFWLRYEVMRVQRVMLNSQNNPPLSYQFETLLHDLWILNEHWQKHMDREGERKWLWMTAGDFGGAAPPKVRISERDVDVMSISSEEESEDEQDPVDEEDVLGDLCDQMEGDLLGSDGEVDVIDDTDELSSSVDGDDEEMDVVRLPVLPTLSGTIMTESSSMLPSSALATSINASALSLVVHQKDAKCYWLIPAHVPGHWTLLLVDWDLKDVQFMDSLPRRLGANNDEQRAQKELWVMLGMICEDFVQTQWQWINEEHAQQQSNSYDCGAFVLADMASYLADGVPSSMTQVEMRAWREKVITILDMLPPLLYQRMTVAISPDDPILVLDD</sequence>
<evidence type="ECO:0000256" key="1">
    <source>
        <dbReference type="ARBA" id="ARBA00005234"/>
    </source>
</evidence>
<dbReference type="GO" id="GO:0006508">
    <property type="term" value="P:proteolysis"/>
    <property type="evidence" value="ECO:0007669"/>
    <property type="project" value="UniProtKB-KW"/>
</dbReference>
<keyword evidence="3" id="KW-0378">Hydrolase</keyword>
<accession>A0A0C9TCF7</accession>
<keyword evidence="6" id="KW-1185">Reference proteome</keyword>
<dbReference type="InterPro" id="IPR003653">
    <property type="entry name" value="Peptidase_C48_C"/>
</dbReference>
<name>A0A0C9TCF7_SPHS4</name>
<dbReference type="InterPro" id="IPR038765">
    <property type="entry name" value="Papain-like_cys_pep_sf"/>
</dbReference>
<dbReference type="Gene3D" id="3.40.395.10">
    <property type="entry name" value="Adenoviral Proteinase, Chain A"/>
    <property type="match status" value="1"/>
</dbReference>
<proteinExistence type="inferred from homology"/>
<dbReference type="GO" id="GO:0008234">
    <property type="term" value="F:cysteine-type peptidase activity"/>
    <property type="evidence" value="ECO:0007669"/>
    <property type="project" value="InterPro"/>
</dbReference>
<keyword evidence="2" id="KW-0645">Protease</keyword>
<reference evidence="5 6" key="1">
    <citation type="submission" date="2014-06" db="EMBL/GenBank/DDBJ databases">
        <title>Evolutionary Origins and Diversification of the Mycorrhizal Mutualists.</title>
        <authorList>
            <consortium name="DOE Joint Genome Institute"/>
            <consortium name="Mycorrhizal Genomics Consortium"/>
            <person name="Kohler A."/>
            <person name="Kuo A."/>
            <person name="Nagy L.G."/>
            <person name="Floudas D."/>
            <person name="Copeland A."/>
            <person name="Barry K.W."/>
            <person name="Cichocki N."/>
            <person name="Veneault-Fourrey C."/>
            <person name="LaButti K."/>
            <person name="Lindquist E.A."/>
            <person name="Lipzen A."/>
            <person name="Lundell T."/>
            <person name="Morin E."/>
            <person name="Murat C."/>
            <person name="Riley R."/>
            <person name="Ohm R."/>
            <person name="Sun H."/>
            <person name="Tunlid A."/>
            <person name="Henrissat B."/>
            <person name="Grigoriev I.V."/>
            <person name="Hibbett D.S."/>
            <person name="Martin F."/>
        </authorList>
    </citation>
    <scope>NUCLEOTIDE SEQUENCE [LARGE SCALE GENOMIC DNA]</scope>
    <source>
        <strain evidence="5 6">SS14</strain>
    </source>
</reference>
<dbReference type="Proteomes" id="UP000054279">
    <property type="component" value="Unassembled WGS sequence"/>
</dbReference>
<dbReference type="Pfam" id="PF02902">
    <property type="entry name" value="Peptidase_C48"/>
    <property type="match status" value="1"/>
</dbReference>